<dbReference type="CDD" id="cd02517">
    <property type="entry name" value="CMP-KDO-Synthetase"/>
    <property type="match status" value="1"/>
</dbReference>
<dbReference type="InterPro" id="IPR003329">
    <property type="entry name" value="Cytidylyl_trans"/>
</dbReference>
<sequence length="232" mass="26008">MVQWVFEQASKAESVSEVIVATDDVRILEAVSGFGGNAVMTSLDHESGTERIAEVVRDRECEIVVNVQGDEPLIPPGNIDRIVRPLLEGALESTVTLRILIKTRDELMDRNITKVVVDSSNSALYFSKAPIPWDRDEWGGEGDSMQNSSFHPLKPFWYKHIGLYAYRKKFLMEFGGLPESGLEKIEKLEQLRILESGFKIKVVETDLDSIGVDCEADLAMIEKRLAEQVVLP</sequence>
<keyword evidence="1" id="KW-0808">Transferase</keyword>
<evidence type="ECO:0008006" key="4">
    <source>
        <dbReference type="Google" id="ProtNLM"/>
    </source>
</evidence>
<dbReference type="InterPro" id="IPR029044">
    <property type="entry name" value="Nucleotide-diphossugar_trans"/>
</dbReference>
<proteinExistence type="predicted"/>
<dbReference type="AlphaFoldDB" id="A0A382M2L7"/>
<dbReference type="PANTHER" id="PTHR42866">
    <property type="entry name" value="3-DEOXY-MANNO-OCTULOSONATE CYTIDYLYLTRANSFERASE"/>
    <property type="match status" value="1"/>
</dbReference>
<dbReference type="NCBIfam" id="TIGR00466">
    <property type="entry name" value="kdsB"/>
    <property type="match status" value="1"/>
</dbReference>
<protein>
    <recommendedName>
        <fullName evidence="4">3-deoxy-manno-octulosonate cytidylyltransferase</fullName>
    </recommendedName>
</protein>
<dbReference type="PANTHER" id="PTHR42866:SF2">
    <property type="entry name" value="3-DEOXY-MANNO-OCTULOSONATE CYTIDYLYLTRANSFERASE, MITOCHONDRIAL"/>
    <property type="match status" value="1"/>
</dbReference>
<dbReference type="SUPFAM" id="SSF53448">
    <property type="entry name" value="Nucleotide-diphospho-sugar transferases"/>
    <property type="match status" value="1"/>
</dbReference>
<name>A0A382M2L7_9ZZZZ</name>
<dbReference type="Pfam" id="PF02348">
    <property type="entry name" value="CTP_transf_3"/>
    <property type="match status" value="1"/>
</dbReference>
<evidence type="ECO:0000256" key="1">
    <source>
        <dbReference type="ARBA" id="ARBA00022679"/>
    </source>
</evidence>
<dbReference type="NCBIfam" id="NF003952">
    <property type="entry name" value="PRK05450.1-5"/>
    <property type="match status" value="1"/>
</dbReference>
<dbReference type="EMBL" id="UINC01089928">
    <property type="protein sequence ID" value="SVC41421.1"/>
    <property type="molecule type" value="Genomic_DNA"/>
</dbReference>
<dbReference type="InterPro" id="IPR004528">
    <property type="entry name" value="KdsB"/>
</dbReference>
<evidence type="ECO:0000313" key="3">
    <source>
        <dbReference type="EMBL" id="SVC41421.1"/>
    </source>
</evidence>
<reference evidence="3" key="1">
    <citation type="submission" date="2018-05" db="EMBL/GenBank/DDBJ databases">
        <authorList>
            <person name="Lanie J.A."/>
            <person name="Ng W.-L."/>
            <person name="Kazmierczak K.M."/>
            <person name="Andrzejewski T.M."/>
            <person name="Davidsen T.M."/>
            <person name="Wayne K.J."/>
            <person name="Tettelin H."/>
            <person name="Glass J.I."/>
            <person name="Rusch D."/>
            <person name="Podicherti R."/>
            <person name="Tsui H.-C.T."/>
            <person name="Winkler M.E."/>
        </authorList>
    </citation>
    <scope>NUCLEOTIDE SEQUENCE</scope>
</reference>
<gene>
    <name evidence="3" type="ORF">METZ01_LOCUS294275</name>
</gene>
<organism evidence="3">
    <name type="scientific">marine metagenome</name>
    <dbReference type="NCBI Taxonomy" id="408172"/>
    <lineage>
        <taxon>unclassified sequences</taxon>
        <taxon>metagenomes</taxon>
        <taxon>ecological metagenomes</taxon>
    </lineage>
</organism>
<dbReference type="GO" id="GO:0005829">
    <property type="term" value="C:cytosol"/>
    <property type="evidence" value="ECO:0007669"/>
    <property type="project" value="TreeGrafter"/>
</dbReference>
<dbReference type="Gene3D" id="3.90.550.10">
    <property type="entry name" value="Spore Coat Polysaccharide Biosynthesis Protein SpsA, Chain A"/>
    <property type="match status" value="1"/>
</dbReference>
<accession>A0A382M2L7</accession>
<dbReference type="GO" id="GO:0008690">
    <property type="term" value="F:3-deoxy-manno-octulosonate cytidylyltransferase activity"/>
    <property type="evidence" value="ECO:0007669"/>
    <property type="project" value="InterPro"/>
</dbReference>
<keyword evidence="2" id="KW-0548">Nucleotidyltransferase</keyword>
<evidence type="ECO:0000256" key="2">
    <source>
        <dbReference type="ARBA" id="ARBA00022695"/>
    </source>
</evidence>